<dbReference type="EMBL" id="JRPN01000040">
    <property type="protein sequence ID" value="KGT73782.1"/>
    <property type="molecule type" value="Genomic_DNA"/>
</dbReference>
<protein>
    <submittedName>
        <fullName evidence="2">Uncharacterized protein</fullName>
    </submittedName>
</protein>
<evidence type="ECO:0000256" key="1">
    <source>
        <dbReference type="SAM" id="MobiDB-lite"/>
    </source>
</evidence>
<sequence>MTLQFGLQKGLKRMAETRSGTVHRSALRQCRTRPIDDKPRHRATILADSHLTKPYGREAQSQLGKIQKSGA</sequence>
<comment type="caution">
    <text evidence="2">The sequence shown here is derived from an EMBL/GenBank/DDBJ whole genome shotgun (WGS) entry which is preliminary data.</text>
</comment>
<name>A0A0A3XH64_BRAJP</name>
<organism evidence="2 3">
    <name type="scientific">Bradyrhizobium japonicum</name>
    <dbReference type="NCBI Taxonomy" id="375"/>
    <lineage>
        <taxon>Bacteria</taxon>
        <taxon>Pseudomonadati</taxon>
        <taxon>Pseudomonadota</taxon>
        <taxon>Alphaproteobacteria</taxon>
        <taxon>Hyphomicrobiales</taxon>
        <taxon>Nitrobacteraceae</taxon>
        <taxon>Bradyrhizobium</taxon>
    </lineage>
</organism>
<accession>A0A0A3XH64</accession>
<feature type="region of interest" description="Disordered" evidence="1">
    <location>
        <begin position="1"/>
        <end position="25"/>
    </location>
</feature>
<evidence type="ECO:0000313" key="3">
    <source>
        <dbReference type="Proteomes" id="UP000030377"/>
    </source>
</evidence>
<proteinExistence type="predicted"/>
<evidence type="ECO:0000313" key="2">
    <source>
        <dbReference type="EMBL" id="KGT73782.1"/>
    </source>
</evidence>
<gene>
    <name evidence="2" type="ORF">MA20_42015</name>
</gene>
<dbReference type="AlphaFoldDB" id="A0A0A3XH64"/>
<dbReference type="Proteomes" id="UP000030377">
    <property type="component" value="Unassembled WGS sequence"/>
</dbReference>
<reference evidence="2 3" key="1">
    <citation type="submission" date="2014-09" db="EMBL/GenBank/DDBJ databases">
        <title>Draft genome of Bradyrhizobium japonicum Is-34.</title>
        <authorList>
            <person name="Tsurumaru H."/>
            <person name="Yamakawa T."/>
            <person name="Hashimoto S."/>
            <person name="Okizaki K."/>
            <person name="Kanesaki Y."/>
            <person name="Yoshikawa H."/>
            <person name="Yajima S."/>
        </authorList>
    </citation>
    <scope>NUCLEOTIDE SEQUENCE [LARGE SCALE GENOMIC DNA]</scope>
    <source>
        <strain evidence="2 3">Is-34</strain>
    </source>
</reference>